<accession>A0A4R2KTD4</accession>
<feature type="transmembrane region" description="Helical" evidence="1">
    <location>
        <begin position="181"/>
        <end position="198"/>
    </location>
</feature>
<proteinExistence type="predicted"/>
<reference evidence="2 3" key="1">
    <citation type="submission" date="2019-03" db="EMBL/GenBank/DDBJ databases">
        <title>Genomic Encyclopedia of Type Strains, Phase IV (KMG-IV): sequencing the most valuable type-strain genomes for metagenomic binning, comparative biology and taxonomic classification.</title>
        <authorList>
            <person name="Goeker M."/>
        </authorList>
    </citation>
    <scope>NUCLEOTIDE SEQUENCE [LARGE SCALE GENOMIC DNA]</scope>
    <source>
        <strain evidence="2 3">DSM 23344</strain>
    </source>
</reference>
<dbReference type="OrthoDB" id="283584at2"/>
<feature type="transmembrane region" description="Helical" evidence="1">
    <location>
        <begin position="735"/>
        <end position="753"/>
    </location>
</feature>
<feature type="transmembrane region" description="Helical" evidence="1">
    <location>
        <begin position="240"/>
        <end position="259"/>
    </location>
</feature>
<dbReference type="RefSeq" id="WP_117319045.1">
    <property type="nucleotide sequence ID" value="NZ_QQSW01000018.1"/>
</dbReference>
<feature type="transmembrane region" description="Helical" evidence="1">
    <location>
        <begin position="112"/>
        <end position="132"/>
    </location>
</feature>
<feature type="transmembrane region" description="Helical" evidence="1">
    <location>
        <begin position="405"/>
        <end position="425"/>
    </location>
</feature>
<evidence type="ECO:0000313" key="3">
    <source>
        <dbReference type="Proteomes" id="UP000294980"/>
    </source>
</evidence>
<feature type="transmembrane region" description="Helical" evidence="1">
    <location>
        <begin position="312"/>
        <end position="335"/>
    </location>
</feature>
<dbReference type="EMBL" id="SLWX01000014">
    <property type="protein sequence ID" value="TCO74346.1"/>
    <property type="molecule type" value="Genomic_DNA"/>
</dbReference>
<feature type="transmembrane region" description="Helical" evidence="1">
    <location>
        <begin position="266"/>
        <end position="283"/>
    </location>
</feature>
<gene>
    <name evidence="2" type="ORF">EV688_11459</name>
</gene>
<feature type="transmembrane region" description="Helical" evidence="1">
    <location>
        <begin position="437"/>
        <end position="456"/>
    </location>
</feature>
<feature type="transmembrane region" description="Helical" evidence="1">
    <location>
        <begin position="152"/>
        <end position="169"/>
    </location>
</feature>
<feature type="transmembrane region" description="Helical" evidence="1">
    <location>
        <begin position="82"/>
        <end position="100"/>
    </location>
</feature>
<keyword evidence="1" id="KW-0812">Transmembrane</keyword>
<dbReference type="AlphaFoldDB" id="A0A4R2KTD4"/>
<sequence>MRATRIASRAVPALAGAVLLALTVPVVAGVPIWGTGLLLAGIAYLALLWWLPWLWLWVLPLVTVALDLTPWTGWFLFSELDWFFLLTLCGSAMFGRYAKIRESAVWMTPDRWLLLAYLLLLFVAGPALPSLWQAPAVPAEDPYLTAGYGYKVLRGVAWGVLLAPLWLSLASAGHETARRHLLGGLCTAGLVLLLIVLWERGVLLQLSQAKPGLAGTALLDFSSSYRVTGLFSDMHTGGEVIDAVIVLLLAAALHAVITVRSPLMRTAGIAATAGLLYVTLVGFTRSTYASVALLLAAYPAWLLLAQRQRLGLSLASVMLASAAVPCALLAAYRLLGFLDAPGGLDAPSVLGAPGLWVFLVLPVLALLAGPVRSWPAGPWVLALLVLLVMPALLQVAGVIDDVGTAGTLAAIAAAVAALLSMQRLFVAAAGAPFVDRALVLLALLLVPASMATALVASQMDARMASVDRDYGTRLQHWRDVVSASDAPLGNIAGNGVGRFPLHYAEAWPLRRAKLATFTVVAAEDRHVLRLQGGRDLTVGQRIAVDSDALVLGLTLRGEPGSRLLVSLCQRNILDTGRRDRACSFAAVRPSTGEGNSRRVLRLPVPEGRLDAAGRPLLLGLRNMGAGSELDVWGLQALSGSGASVRNGNFAQGMQHWFFYTDLAHLPYHVKNLWLQAWFDTGWLGLLLLTGLVGVGLWRAHGAASRRPEEQFFMLGVLVVGILGLFGSPLDSARVSWLFYFFLAAVLLAPPAAGKDIQTAGDRE</sequence>
<feature type="transmembrane region" description="Helical" evidence="1">
    <location>
        <begin position="379"/>
        <end position="399"/>
    </location>
</feature>
<keyword evidence="1" id="KW-1133">Transmembrane helix</keyword>
<feature type="transmembrane region" description="Helical" evidence="1">
    <location>
        <begin position="289"/>
        <end position="305"/>
    </location>
</feature>
<name>A0A4R2KTD4_9GAMM</name>
<dbReference type="Proteomes" id="UP000294980">
    <property type="component" value="Unassembled WGS sequence"/>
</dbReference>
<feature type="transmembrane region" description="Helical" evidence="1">
    <location>
        <begin position="33"/>
        <end position="51"/>
    </location>
</feature>
<feature type="transmembrane region" description="Helical" evidence="1">
    <location>
        <begin position="681"/>
        <end position="699"/>
    </location>
</feature>
<keyword evidence="1" id="KW-0472">Membrane</keyword>
<protein>
    <submittedName>
        <fullName evidence="2">Uncharacterized protein</fullName>
    </submittedName>
</protein>
<evidence type="ECO:0000313" key="2">
    <source>
        <dbReference type="EMBL" id="TCO74346.1"/>
    </source>
</evidence>
<organism evidence="2 3">
    <name type="scientific">Chromatocurvus halotolerans</name>
    <dbReference type="NCBI Taxonomy" id="1132028"/>
    <lineage>
        <taxon>Bacteria</taxon>
        <taxon>Pseudomonadati</taxon>
        <taxon>Pseudomonadota</taxon>
        <taxon>Gammaproteobacteria</taxon>
        <taxon>Cellvibrionales</taxon>
        <taxon>Halieaceae</taxon>
        <taxon>Chromatocurvus</taxon>
    </lineage>
</organism>
<feature type="transmembrane region" description="Helical" evidence="1">
    <location>
        <begin position="347"/>
        <end position="367"/>
    </location>
</feature>
<keyword evidence="3" id="KW-1185">Reference proteome</keyword>
<feature type="transmembrane region" description="Helical" evidence="1">
    <location>
        <begin position="711"/>
        <end position="729"/>
    </location>
</feature>
<comment type="caution">
    <text evidence="2">The sequence shown here is derived from an EMBL/GenBank/DDBJ whole genome shotgun (WGS) entry which is preliminary data.</text>
</comment>
<evidence type="ECO:0000256" key="1">
    <source>
        <dbReference type="SAM" id="Phobius"/>
    </source>
</evidence>